<name>A0ABD2CJW4_VESMC</name>
<protein>
    <submittedName>
        <fullName evidence="1">Uncharacterized protein</fullName>
    </submittedName>
</protein>
<gene>
    <name evidence="1" type="ORF">V1477_007546</name>
</gene>
<dbReference type="EMBL" id="JAYRBN010000050">
    <property type="protein sequence ID" value="KAL2745004.1"/>
    <property type="molecule type" value="Genomic_DNA"/>
</dbReference>
<comment type="caution">
    <text evidence="1">The sequence shown here is derived from an EMBL/GenBank/DDBJ whole genome shotgun (WGS) entry which is preliminary data.</text>
</comment>
<evidence type="ECO:0000313" key="2">
    <source>
        <dbReference type="Proteomes" id="UP001607303"/>
    </source>
</evidence>
<keyword evidence="2" id="KW-1185">Reference proteome</keyword>
<dbReference type="Proteomes" id="UP001607303">
    <property type="component" value="Unassembled WGS sequence"/>
</dbReference>
<proteinExistence type="predicted"/>
<evidence type="ECO:0000313" key="1">
    <source>
        <dbReference type="EMBL" id="KAL2745004.1"/>
    </source>
</evidence>
<reference evidence="1 2" key="1">
    <citation type="journal article" date="2024" name="Ann. Entomol. Soc. Am.">
        <title>Genomic analyses of the southern and eastern yellowjacket wasps (Hymenoptera: Vespidae) reveal evolutionary signatures of social life.</title>
        <authorList>
            <person name="Catto M.A."/>
            <person name="Caine P.B."/>
            <person name="Orr S.E."/>
            <person name="Hunt B.G."/>
            <person name="Goodisman M.A.D."/>
        </authorList>
    </citation>
    <scope>NUCLEOTIDE SEQUENCE [LARGE SCALE GENOMIC DNA]</scope>
    <source>
        <strain evidence="1">232</strain>
        <tissue evidence="1">Head and thorax</tissue>
    </source>
</reference>
<dbReference type="AlphaFoldDB" id="A0ABD2CJW4"/>
<accession>A0ABD2CJW4</accession>
<sequence>MESRVEGTQQLEKTKLEFSYPRISLNSSLAEADPASSVIGREMSAGCGRIWQVELLNSLNWSGVCYRGIGRS</sequence>
<organism evidence="1 2">
    <name type="scientific">Vespula maculifrons</name>
    <name type="common">Eastern yellow jacket</name>
    <name type="synonym">Wasp</name>
    <dbReference type="NCBI Taxonomy" id="7453"/>
    <lineage>
        <taxon>Eukaryota</taxon>
        <taxon>Metazoa</taxon>
        <taxon>Ecdysozoa</taxon>
        <taxon>Arthropoda</taxon>
        <taxon>Hexapoda</taxon>
        <taxon>Insecta</taxon>
        <taxon>Pterygota</taxon>
        <taxon>Neoptera</taxon>
        <taxon>Endopterygota</taxon>
        <taxon>Hymenoptera</taxon>
        <taxon>Apocrita</taxon>
        <taxon>Aculeata</taxon>
        <taxon>Vespoidea</taxon>
        <taxon>Vespidae</taxon>
        <taxon>Vespinae</taxon>
        <taxon>Vespula</taxon>
    </lineage>
</organism>